<dbReference type="OrthoDB" id="9787714at2"/>
<reference evidence="1 2" key="1">
    <citation type="submission" date="2016-10" db="EMBL/GenBank/DDBJ databases">
        <authorList>
            <person name="de Groot N.N."/>
        </authorList>
    </citation>
    <scope>NUCLEOTIDE SEQUENCE [LARGE SCALE GENOMIC DNA]</scope>
    <source>
        <strain evidence="1 2">AR67</strain>
    </source>
</reference>
<dbReference type="AlphaFoldDB" id="A0A1I1MGH9"/>
<evidence type="ECO:0000313" key="1">
    <source>
        <dbReference type="EMBL" id="SFC80670.1"/>
    </source>
</evidence>
<protein>
    <submittedName>
        <fullName evidence="1">Uncharacterized protein</fullName>
    </submittedName>
</protein>
<evidence type="ECO:0000313" key="2">
    <source>
        <dbReference type="Proteomes" id="UP000182192"/>
    </source>
</evidence>
<gene>
    <name evidence="1" type="ORF">SAMN02910406_02425</name>
</gene>
<dbReference type="RefSeq" id="WP_074962078.1">
    <property type="nucleotide sequence ID" value="NZ_FOKQ01000021.1"/>
</dbReference>
<proteinExistence type="predicted"/>
<sequence length="193" mass="22310">MSKKRKNGVQALIGLERFTRYGVKTDKAEIVMFAVEPTNISVLSATNIDTKIRSLMLVLSVIPDLELIASDSAERFDDNKLYIKKRLQSEHNEAVRRLLKADYDFLDEIQLEMSSARQFMFAVRFRREKTEQVFNILNRVDKTLLEHGFSARRMTKAETKRMLALYFGTSITGDEIPDTEGENEFELEAIDDF</sequence>
<organism evidence="1 2">
    <name type="scientific">Ruminococcus albus</name>
    <dbReference type="NCBI Taxonomy" id="1264"/>
    <lineage>
        <taxon>Bacteria</taxon>
        <taxon>Bacillati</taxon>
        <taxon>Bacillota</taxon>
        <taxon>Clostridia</taxon>
        <taxon>Eubacteriales</taxon>
        <taxon>Oscillospiraceae</taxon>
        <taxon>Ruminococcus</taxon>
    </lineage>
</organism>
<name>A0A1I1MGH9_RUMAL</name>
<accession>A0A1I1MGH9</accession>
<dbReference type="Proteomes" id="UP000182192">
    <property type="component" value="Unassembled WGS sequence"/>
</dbReference>
<dbReference type="EMBL" id="FOKQ01000021">
    <property type="protein sequence ID" value="SFC80670.1"/>
    <property type="molecule type" value="Genomic_DNA"/>
</dbReference>